<gene>
    <name evidence="1" type="ORF">RhiirA1_452170</name>
</gene>
<dbReference type="AlphaFoldDB" id="A0A2N0SAF2"/>
<organism evidence="1 2">
    <name type="scientific">Rhizophagus irregularis</name>
    <dbReference type="NCBI Taxonomy" id="588596"/>
    <lineage>
        <taxon>Eukaryota</taxon>
        <taxon>Fungi</taxon>
        <taxon>Fungi incertae sedis</taxon>
        <taxon>Mucoromycota</taxon>
        <taxon>Glomeromycotina</taxon>
        <taxon>Glomeromycetes</taxon>
        <taxon>Glomerales</taxon>
        <taxon>Glomeraceae</taxon>
        <taxon>Rhizophagus</taxon>
    </lineage>
</organism>
<name>A0A2N0SAF2_9GLOM</name>
<accession>A0A2N0SAF2</accession>
<reference evidence="1 2" key="1">
    <citation type="submission" date="2017-10" db="EMBL/GenBank/DDBJ databases">
        <title>Extensive intraspecific genome diversity in a model arbuscular mycorrhizal fungus.</title>
        <authorList>
            <person name="Chen E.C.H."/>
            <person name="Morin E."/>
            <person name="Baudet D."/>
            <person name="Noel J."/>
            <person name="Ndikumana S."/>
            <person name="Charron P."/>
            <person name="St-Onge C."/>
            <person name="Giorgi J."/>
            <person name="Grigoriev I.V."/>
            <person name="Roux C."/>
            <person name="Martin F.M."/>
            <person name="Corradi N."/>
        </authorList>
    </citation>
    <scope>NUCLEOTIDE SEQUENCE [LARGE SCALE GENOMIC DNA]</scope>
    <source>
        <strain evidence="1 2">A1</strain>
    </source>
</reference>
<dbReference type="VEuPathDB" id="FungiDB:RhiirA1_452170"/>
<dbReference type="VEuPathDB" id="FungiDB:FUN_021500"/>
<comment type="caution">
    <text evidence="1">The sequence shown here is derived from an EMBL/GenBank/DDBJ whole genome shotgun (WGS) entry which is preliminary data.</text>
</comment>
<proteinExistence type="predicted"/>
<protein>
    <submittedName>
        <fullName evidence="1">Uncharacterized protein</fullName>
    </submittedName>
</protein>
<dbReference type="EMBL" id="LLXH01000120">
    <property type="protein sequence ID" value="PKC72537.1"/>
    <property type="molecule type" value="Genomic_DNA"/>
</dbReference>
<dbReference type="Proteomes" id="UP000232688">
    <property type="component" value="Unassembled WGS sequence"/>
</dbReference>
<evidence type="ECO:0000313" key="2">
    <source>
        <dbReference type="Proteomes" id="UP000232688"/>
    </source>
</evidence>
<sequence>MDGSSNQNGSLFNNITSKEIPTKEFLDDGDIIKLVQDEICDEHDSEEEQIKMSFGDAFI</sequence>
<reference evidence="1 2" key="2">
    <citation type="submission" date="2017-10" db="EMBL/GenBank/DDBJ databases">
        <title>Genome analyses suggest a sexual origin of heterokaryosis in a supposedly ancient asexual fungus.</title>
        <authorList>
            <person name="Corradi N."/>
            <person name="Sedzielewska K."/>
            <person name="Noel J."/>
            <person name="Charron P."/>
            <person name="Farinelli L."/>
            <person name="Marton T."/>
            <person name="Kruger M."/>
            <person name="Pelin A."/>
            <person name="Brachmann A."/>
            <person name="Corradi N."/>
        </authorList>
    </citation>
    <scope>NUCLEOTIDE SEQUENCE [LARGE SCALE GENOMIC DNA]</scope>
    <source>
        <strain evidence="1 2">A1</strain>
    </source>
</reference>
<evidence type="ECO:0000313" key="1">
    <source>
        <dbReference type="EMBL" id="PKC72537.1"/>
    </source>
</evidence>